<comment type="caution">
    <text evidence="1">The sequence shown here is derived from an EMBL/GenBank/DDBJ whole genome shotgun (WGS) entry which is preliminary data.</text>
</comment>
<dbReference type="EMBL" id="JBBKAI010000002">
    <property type="protein sequence ID" value="MEJ8658672.1"/>
    <property type="molecule type" value="Genomic_DNA"/>
</dbReference>
<sequence>MNSPPSHVGSFKDEQDPQKLILLSYAAGCWDLLIIPPETGAAGARLLSTTATPASLTASGLMTSEDTTHDAREMLNREEEWETDGGAASATGVPIEVRKGVQR</sequence>
<protein>
    <submittedName>
        <fullName evidence="1">Uncharacterized protein</fullName>
    </submittedName>
</protein>
<proteinExistence type="predicted"/>
<keyword evidence="2" id="KW-1185">Reference proteome</keyword>
<reference evidence="1" key="1">
    <citation type="submission" date="2024-03" db="EMBL/GenBank/DDBJ databases">
        <title>Novel Streptomyces species of biotechnological and ecological value are a feature of Machair soil.</title>
        <authorList>
            <person name="Prole J.R."/>
            <person name="Goodfellow M."/>
            <person name="Allenby N."/>
            <person name="Ward A.C."/>
        </authorList>
    </citation>
    <scope>NUCLEOTIDE SEQUENCE</scope>
    <source>
        <strain evidence="1">MS1.AVA.4</strain>
    </source>
</reference>
<gene>
    <name evidence="1" type="ORF">WKI58_19470</name>
</gene>
<evidence type="ECO:0000313" key="2">
    <source>
        <dbReference type="Proteomes" id="UP001375539"/>
    </source>
</evidence>
<evidence type="ECO:0000313" key="1">
    <source>
        <dbReference type="EMBL" id="MEJ8658672.1"/>
    </source>
</evidence>
<dbReference type="Proteomes" id="UP001375539">
    <property type="component" value="Unassembled WGS sequence"/>
</dbReference>
<name>A0ACC6QK76_9ACTN</name>
<organism evidence="1 2">
    <name type="scientific">Streptomyces pratisoli</name>
    <dbReference type="NCBI Taxonomy" id="3139917"/>
    <lineage>
        <taxon>Bacteria</taxon>
        <taxon>Bacillati</taxon>
        <taxon>Actinomycetota</taxon>
        <taxon>Actinomycetes</taxon>
        <taxon>Kitasatosporales</taxon>
        <taxon>Streptomycetaceae</taxon>
        <taxon>Streptomyces</taxon>
    </lineage>
</organism>
<accession>A0ACC6QK76</accession>